<organism evidence="1 2">
    <name type="scientific">Rhamnella rubrinervis</name>
    <dbReference type="NCBI Taxonomy" id="2594499"/>
    <lineage>
        <taxon>Eukaryota</taxon>
        <taxon>Viridiplantae</taxon>
        <taxon>Streptophyta</taxon>
        <taxon>Embryophyta</taxon>
        <taxon>Tracheophyta</taxon>
        <taxon>Spermatophyta</taxon>
        <taxon>Magnoliopsida</taxon>
        <taxon>eudicotyledons</taxon>
        <taxon>Gunneridae</taxon>
        <taxon>Pentapetalae</taxon>
        <taxon>rosids</taxon>
        <taxon>fabids</taxon>
        <taxon>Rosales</taxon>
        <taxon>Rhamnaceae</taxon>
        <taxon>rhamnoid group</taxon>
        <taxon>Rhamneae</taxon>
        <taxon>Rhamnella</taxon>
    </lineage>
</organism>
<sequence length="141" mass="16014">MALTCYFSPHISVERSSIIMKPLGKQILRLKRSHCVPVKKTSSAVLRIRSSFKEKVFEDLSEGIICYRDDSGEIICEGIDEGPRYHHQIPTTASHPRDAEILDILQQRWLKFVNGTELKPAHKGTVAVHEDINCNGFNTLR</sequence>
<evidence type="ECO:0000313" key="1">
    <source>
        <dbReference type="EMBL" id="KAF3451956.1"/>
    </source>
</evidence>
<reference evidence="1" key="1">
    <citation type="submission" date="2020-03" db="EMBL/GenBank/DDBJ databases">
        <title>A high-quality chromosome-level genome assembly of a woody plant with both climbing and erect habits, Rhamnella rubrinervis.</title>
        <authorList>
            <person name="Lu Z."/>
            <person name="Yang Y."/>
            <person name="Zhu X."/>
            <person name="Sun Y."/>
        </authorList>
    </citation>
    <scope>NUCLEOTIDE SEQUENCE</scope>
    <source>
        <strain evidence="1">BYM</strain>
        <tissue evidence="1">Leaf</tissue>
    </source>
</reference>
<dbReference type="Proteomes" id="UP000796880">
    <property type="component" value="Unassembled WGS sequence"/>
</dbReference>
<name>A0A8K0MMQ7_9ROSA</name>
<comment type="caution">
    <text evidence="1">The sequence shown here is derived from an EMBL/GenBank/DDBJ whole genome shotgun (WGS) entry which is preliminary data.</text>
</comment>
<evidence type="ECO:0000313" key="2">
    <source>
        <dbReference type="Proteomes" id="UP000796880"/>
    </source>
</evidence>
<dbReference type="EMBL" id="VOIH02000003">
    <property type="protein sequence ID" value="KAF3451956.1"/>
    <property type="molecule type" value="Genomic_DNA"/>
</dbReference>
<dbReference type="PANTHER" id="PTHR34206:SF1">
    <property type="entry name" value="OS10G0390701 PROTEIN"/>
    <property type="match status" value="1"/>
</dbReference>
<dbReference type="PANTHER" id="PTHR34206">
    <property type="entry name" value="OS06G0193300 PROTEIN"/>
    <property type="match status" value="1"/>
</dbReference>
<proteinExistence type="predicted"/>
<accession>A0A8K0MMQ7</accession>
<dbReference type="OrthoDB" id="581210at2759"/>
<gene>
    <name evidence="1" type="ORF">FNV43_RR08052</name>
</gene>
<dbReference type="AlphaFoldDB" id="A0A8K0MMQ7"/>
<protein>
    <submittedName>
        <fullName evidence="1">Uncharacterized protein</fullName>
    </submittedName>
</protein>
<keyword evidence="2" id="KW-1185">Reference proteome</keyword>